<dbReference type="Pfam" id="PF05811">
    <property type="entry name" value="DUF842"/>
    <property type="match status" value="1"/>
</dbReference>
<dbReference type="EMBL" id="JALJOS010000003">
    <property type="protein sequence ID" value="KAK9841274.1"/>
    <property type="molecule type" value="Genomic_DNA"/>
</dbReference>
<gene>
    <name evidence="2" type="ORF">WJX74_002993</name>
</gene>
<accession>A0AAW1S4T6</accession>
<keyword evidence="3" id="KW-1185">Reference proteome</keyword>
<proteinExistence type="inferred from homology"/>
<reference evidence="2 3" key="1">
    <citation type="journal article" date="2024" name="Nat. Commun.">
        <title>Phylogenomics reveals the evolutionary origins of lichenization in chlorophyte algae.</title>
        <authorList>
            <person name="Puginier C."/>
            <person name="Libourel C."/>
            <person name="Otte J."/>
            <person name="Skaloud P."/>
            <person name="Haon M."/>
            <person name="Grisel S."/>
            <person name="Petersen M."/>
            <person name="Berrin J.G."/>
            <person name="Delaux P.M."/>
            <person name="Dal Grande F."/>
            <person name="Keller J."/>
        </authorList>
    </citation>
    <scope>NUCLEOTIDE SEQUENCE [LARGE SCALE GENOMIC DNA]</scope>
    <source>
        <strain evidence="2 3">SAG 2145</strain>
    </source>
</reference>
<protein>
    <recommendedName>
        <fullName evidence="4">Protein FAM136A</fullName>
    </recommendedName>
</protein>
<comment type="caution">
    <text evidence="2">The sequence shown here is derived from an EMBL/GenBank/DDBJ whole genome shotgun (WGS) entry which is preliminary data.</text>
</comment>
<dbReference type="Proteomes" id="UP001438707">
    <property type="component" value="Unassembled WGS sequence"/>
</dbReference>
<name>A0AAW1S4T6_9CHLO</name>
<organism evidence="2 3">
    <name type="scientific">Apatococcus lobatus</name>
    <dbReference type="NCBI Taxonomy" id="904363"/>
    <lineage>
        <taxon>Eukaryota</taxon>
        <taxon>Viridiplantae</taxon>
        <taxon>Chlorophyta</taxon>
        <taxon>core chlorophytes</taxon>
        <taxon>Trebouxiophyceae</taxon>
        <taxon>Chlorellales</taxon>
        <taxon>Chlorellaceae</taxon>
        <taxon>Apatococcus</taxon>
    </lineage>
</organism>
<evidence type="ECO:0000313" key="2">
    <source>
        <dbReference type="EMBL" id="KAK9841274.1"/>
    </source>
</evidence>
<evidence type="ECO:0008006" key="4">
    <source>
        <dbReference type="Google" id="ProtNLM"/>
    </source>
</evidence>
<dbReference type="PANTHER" id="PTHR21096:SF0">
    <property type="entry name" value="PROTEIN FAM136A"/>
    <property type="match status" value="1"/>
</dbReference>
<dbReference type="InterPro" id="IPR008560">
    <property type="entry name" value="DUF842_euk"/>
</dbReference>
<evidence type="ECO:0000313" key="3">
    <source>
        <dbReference type="Proteomes" id="UP001438707"/>
    </source>
</evidence>
<sequence length="139" mass="15783">MAGPEQRAESMRRALEAAVNRIEKSTLRPMQKEAFLCQARCCDSAEDLNLCCNRCQGQVTAAEQLVNQQMAQFQERLQRCARRCQDTVQEKLDPSPSQQQIGALQMELANCMADCAGTYEKQIPKLERDLMQSLQRTNI</sequence>
<comment type="similarity">
    <text evidence="1">Belongs to the FAM136 family.</text>
</comment>
<dbReference type="GO" id="GO:0005737">
    <property type="term" value="C:cytoplasm"/>
    <property type="evidence" value="ECO:0007669"/>
    <property type="project" value="TreeGrafter"/>
</dbReference>
<evidence type="ECO:0000256" key="1">
    <source>
        <dbReference type="ARBA" id="ARBA00009952"/>
    </source>
</evidence>
<dbReference type="PANTHER" id="PTHR21096">
    <property type="entry name" value="PROTEIN FAM136A"/>
    <property type="match status" value="1"/>
</dbReference>
<dbReference type="AlphaFoldDB" id="A0AAW1S4T6"/>